<reference evidence="1 2" key="1">
    <citation type="submission" date="2019-03" db="EMBL/GenBank/DDBJ databases">
        <title>Three New Species of Nocardioides, Nocardioides euryhalodurans sp. nov., Nocardioides seonyuensis sp. nov. and Nocardioides eburneoflavus sp. nov. Iolated from Soil.</title>
        <authorList>
            <person name="Roh S.G."/>
            <person name="Lee C."/>
            <person name="Kim M.-K."/>
            <person name="Kim S.B."/>
        </authorList>
    </citation>
    <scope>NUCLEOTIDE SEQUENCE [LARGE SCALE GENOMIC DNA]</scope>
    <source>
        <strain evidence="1 2">MMS17-SY207-3</strain>
    </source>
</reference>
<keyword evidence="2" id="KW-1185">Reference proteome</keyword>
<dbReference type="RefSeq" id="WP_135268184.1">
    <property type="nucleotide sequence ID" value="NZ_CP038436.1"/>
</dbReference>
<dbReference type="KEGG" id="nsn:EXE58_12415"/>
<dbReference type="OrthoDB" id="3785430at2"/>
<gene>
    <name evidence="1" type="ORF">EXE58_12415</name>
</gene>
<name>A0A4P7IHL3_9ACTN</name>
<organism evidence="1 2">
    <name type="scientific">Nocardioides seonyuensis</name>
    <dbReference type="NCBI Taxonomy" id="2518371"/>
    <lineage>
        <taxon>Bacteria</taxon>
        <taxon>Bacillati</taxon>
        <taxon>Actinomycetota</taxon>
        <taxon>Actinomycetes</taxon>
        <taxon>Propionibacteriales</taxon>
        <taxon>Nocardioidaceae</taxon>
        <taxon>Nocardioides</taxon>
    </lineage>
</organism>
<evidence type="ECO:0000313" key="2">
    <source>
        <dbReference type="Proteomes" id="UP000294853"/>
    </source>
</evidence>
<sequence length="102" mass="11331">MPQDATPDDHTTDDMAIDDMVRESALQLWAAAQTDFDPFEVPPEEWGPNIVPVRDADIAHDTRRDVDDVRASLRRLDGSRLVLAEDAGDLVVARIIPDDVPL</sequence>
<dbReference type="EMBL" id="CP038436">
    <property type="protein sequence ID" value="QBX56193.1"/>
    <property type="molecule type" value="Genomic_DNA"/>
</dbReference>
<accession>A0A4P7IHL3</accession>
<proteinExistence type="predicted"/>
<dbReference type="AlphaFoldDB" id="A0A4P7IHL3"/>
<evidence type="ECO:0000313" key="1">
    <source>
        <dbReference type="EMBL" id="QBX56193.1"/>
    </source>
</evidence>
<dbReference type="Proteomes" id="UP000294853">
    <property type="component" value="Chromosome"/>
</dbReference>
<protein>
    <submittedName>
        <fullName evidence="1">Uncharacterized protein</fullName>
    </submittedName>
</protein>